<reference evidence="1 2" key="1">
    <citation type="submission" date="2024-09" db="EMBL/GenBank/DDBJ databases">
        <authorList>
            <person name="Sun Q."/>
            <person name="Mori K."/>
        </authorList>
    </citation>
    <scope>NUCLEOTIDE SEQUENCE [LARGE SCALE GENOMIC DNA]</scope>
    <source>
        <strain evidence="1 2">CECT 8300</strain>
    </source>
</reference>
<dbReference type="RefSeq" id="WP_290268067.1">
    <property type="nucleotide sequence ID" value="NZ_JAUFQP010000001.1"/>
</dbReference>
<comment type="caution">
    <text evidence="1">The sequence shown here is derived from an EMBL/GenBank/DDBJ whole genome shotgun (WGS) entry which is preliminary data.</text>
</comment>
<sequence length="215" mass="25434">MNYIKHLNMCFEKFQEDTRLNPTHISLYMALFHFWNIYKFPETFYINRHEVMKLSKIGSKATYHRCLKKLSDWKFINYMPSHNPYKGSEIKILILGTTSKQVINKLKTSTEQALVPNTNSNKQIENIIKQKLPKNKIEVIHFFKSKNWSELEAQKFYNHYQSIGWKIGGKIKIVDWQASAGNWVLKTDKIKTENALSQNKDNLKTSKIKNYDQPL</sequence>
<name>A0ABV5H1F0_9FLAO</name>
<keyword evidence="2" id="KW-1185">Reference proteome</keyword>
<evidence type="ECO:0000313" key="1">
    <source>
        <dbReference type="EMBL" id="MFB9105519.1"/>
    </source>
</evidence>
<organism evidence="1 2">
    <name type="scientific">Algibacter miyuki</name>
    <dbReference type="NCBI Taxonomy" id="1306933"/>
    <lineage>
        <taxon>Bacteria</taxon>
        <taxon>Pseudomonadati</taxon>
        <taxon>Bacteroidota</taxon>
        <taxon>Flavobacteriia</taxon>
        <taxon>Flavobacteriales</taxon>
        <taxon>Flavobacteriaceae</taxon>
        <taxon>Algibacter</taxon>
    </lineage>
</organism>
<evidence type="ECO:0000313" key="2">
    <source>
        <dbReference type="Proteomes" id="UP001589590"/>
    </source>
</evidence>
<dbReference type="Proteomes" id="UP001589590">
    <property type="component" value="Unassembled WGS sequence"/>
</dbReference>
<accession>A0ABV5H1F0</accession>
<evidence type="ECO:0008006" key="3">
    <source>
        <dbReference type="Google" id="ProtNLM"/>
    </source>
</evidence>
<protein>
    <recommendedName>
        <fullName evidence="3">Transcriptional regulator</fullName>
    </recommendedName>
</protein>
<proteinExistence type="predicted"/>
<dbReference type="EMBL" id="JBHMFA010000006">
    <property type="protein sequence ID" value="MFB9105519.1"/>
    <property type="molecule type" value="Genomic_DNA"/>
</dbReference>
<gene>
    <name evidence="1" type="ORF">ACFFU1_11455</name>
</gene>